<evidence type="ECO:0000256" key="8">
    <source>
        <dbReference type="PROSITE-ProRule" id="PRU00175"/>
    </source>
</evidence>
<dbReference type="InterPro" id="IPR001841">
    <property type="entry name" value="Znf_RING"/>
</dbReference>
<dbReference type="Proteomes" id="UP000825729">
    <property type="component" value="Unassembled WGS sequence"/>
</dbReference>
<keyword evidence="6 9" id="KW-1133">Transmembrane helix</keyword>
<accession>A0AAV7DT03</accession>
<organism evidence="11 12">
    <name type="scientific">Aristolochia fimbriata</name>
    <name type="common">White veined hardy Dutchman's pipe vine</name>
    <dbReference type="NCBI Taxonomy" id="158543"/>
    <lineage>
        <taxon>Eukaryota</taxon>
        <taxon>Viridiplantae</taxon>
        <taxon>Streptophyta</taxon>
        <taxon>Embryophyta</taxon>
        <taxon>Tracheophyta</taxon>
        <taxon>Spermatophyta</taxon>
        <taxon>Magnoliopsida</taxon>
        <taxon>Magnoliidae</taxon>
        <taxon>Piperales</taxon>
        <taxon>Aristolochiaceae</taxon>
        <taxon>Aristolochia</taxon>
    </lineage>
</organism>
<keyword evidence="4 8" id="KW-0863">Zinc-finger</keyword>
<dbReference type="Pfam" id="PF13639">
    <property type="entry name" value="zf-RING_2"/>
    <property type="match status" value="1"/>
</dbReference>
<evidence type="ECO:0000259" key="10">
    <source>
        <dbReference type="PROSITE" id="PS50089"/>
    </source>
</evidence>
<evidence type="ECO:0000256" key="7">
    <source>
        <dbReference type="ARBA" id="ARBA00023136"/>
    </source>
</evidence>
<evidence type="ECO:0000256" key="5">
    <source>
        <dbReference type="ARBA" id="ARBA00022833"/>
    </source>
</evidence>
<keyword evidence="2 9" id="KW-0812">Transmembrane</keyword>
<feature type="transmembrane region" description="Helical" evidence="9">
    <location>
        <begin position="6"/>
        <end position="32"/>
    </location>
</feature>
<proteinExistence type="predicted"/>
<dbReference type="PANTHER" id="PTHR46539:SF33">
    <property type="entry name" value="(WILD MALAYSIAN BANANA) HYPOTHETICAL PROTEIN"/>
    <property type="match status" value="1"/>
</dbReference>
<protein>
    <recommendedName>
        <fullName evidence="10">RING-type domain-containing protein</fullName>
    </recommendedName>
</protein>
<keyword evidence="7 9" id="KW-0472">Membrane</keyword>
<keyword evidence="12" id="KW-1185">Reference proteome</keyword>
<dbReference type="InterPro" id="IPR013083">
    <property type="entry name" value="Znf_RING/FYVE/PHD"/>
</dbReference>
<dbReference type="GO" id="GO:0008270">
    <property type="term" value="F:zinc ion binding"/>
    <property type="evidence" value="ECO:0007669"/>
    <property type="project" value="UniProtKB-KW"/>
</dbReference>
<evidence type="ECO:0000256" key="4">
    <source>
        <dbReference type="ARBA" id="ARBA00022771"/>
    </source>
</evidence>
<dbReference type="GO" id="GO:0016020">
    <property type="term" value="C:membrane"/>
    <property type="evidence" value="ECO:0007669"/>
    <property type="project" value="UniProtKB-SubCell"/>
</dbReference>
<evidence type="ECO:0000313" key="12">
    <source>
        <dbReference type="Proteomes" id="UP000825729"/>
    </source>
</evidence>
<evidence type="ECO:0000256" key="2">
    <source>
        <dbReference type="ARBA" id="ARBA00022692"/>
    </source>
</evidence>
<keyword evidence="5" id="KW-0862">Zinc</keyword>
<evidence type="ECO:0000256" key="3">
    <source>
        <dbReference type="ARBA" id="ARBA00022723"/>
    </source>
</evidence>
<dbReference type="Gene3D" id="3.30.40.10">
    <property type="entry name" value="Zinc/RING finger domain, C3HC4 (zinc finger)"/>
    <property type="match status" value="1"/>
</dbReference>
<comment type="subcellular location">
    <subcellularLocation>
        <location evidence="1">Membrane</location>
    </subcellularLocation>
</comment>
<dbReference type="SUPFAM" id="SSF57850">
    <property type="entry name" value="RING/U-box"/>
    <property type="match status" value="1"/>
</dbReference>
<gene>
    <name evidence="11" type="ORF">H6P81_019882</name>
</gene>
<feature type="domain" description="RING-type" evidence="10">
    <location>
        <begin position="75"/>
        <end position="117"/>
    </location>
</feature>
<keyword evidence="3" id="KW-0479">Metal-binding</keyword>
<dbReference type="EMBL" id="JAINDJ010000008">
    <property type="protein sequence ID" value="KAG9439717.1"/>
    <property type="molecule type" value="Genomic_DNA"/>
</dbReference>
<evidence type="ECO:0000256" key="1">
    <source>
        <dbReference type="ARBA" id="ARBA00004370"/>
    </source>
</evidence>
<evidence type="ECO:0000256" key="6">
    <source>
        <dbReference type="ARBA" id="ARBA00022989"/>
    </source>
</evidence>
<comment type="caution">
    <text evidence="11">The sequence shown here is derived from an EMBL/GenBank/DDBJ whole genome shotgun (WGS) entry which is preliminary data.</text>
</comment>
<dbReference type="SMART" id="SM00184">
    <property type="entry name" value="RING"/>
    <property type="match status" value="1"/>
</dbReference>
<reference evidence="11 12" key="1">
    <citation type="submission" date="2021-07" db="EMBL/GenBank/DDBJ databases">
        <title>The Aristolochia fimbriata genome: insights into angiosperm evolution, floral development and chemical biosynthesis.</title>
        <authorList>
            <person name="Jiao Y."/>
        </authorList>
    </citation>
    <scope>NUCLEOTIDE SEQUENCE [LARGE SCALE GENOMIC DNA]</scope>
    <source>
        <strain evidence="11">IBCAS-2021</strain>
        <tissue evidence="11">Leaf</tissue>
    </source>
</reference>
<dbReference type="PANTHER" id="PTHR46539">
    <property type="entry name" value="E3 UBIQUITIN-PROTEIN LIGASE ATL42"/>
    <property type="match status" value="1"/>
</dbReference>
<evidence type="ECO:0000256" key="9">
    <source>
        <dbReference type="SAM" id="Phobius"/>
    </source>
</evidence>
<evidence type="ECO:0000313" key="11">
    <source>
        <dbReference type="EMBL" id="KAG9439717.1"/>
    </source>
</evidence>
<dbReference type="AlphaFoldDB" id="A0AAV7DT03"/>
<name>A0AAV7DT03_ARIFI</name>
<dbReference type="PROSITE" id="PS50089">
    <property type="entry name" value="ZF_RING_2"/>
    <property type="match status" value="1"/>
</dbReference>
<sequence>MLIASILVGIALPFAGAFALFAAYLCLVRYAITMAGMRGRLRAEAAAEQHKGLPKSELEKLPATEAGGEEEGRECCVCLEGIERGQRTRVLPLCKHSFHLACLDQWLARNAACPVCRTSLLTLLLPLPLPLPINAADQNC</sequence>